<protein>
    <submittedName>
        <fullName evidence="1">Uncharacterized protein</fullName>
    </submittedName>
</protein>
<dbReference type="AlphaFoldDB" id="A0A514LKS1"/>
<gene>
    <name evidence="1" type="ORF">EPH95_12300</name>
</gene>
<dbReference type="EMBL" id="CP035485">
    <property type="protein sequence ID" value="QDI91861.1"/>
    <property type="molecule type" value="Genomic_DNA"/>
</dbReference>
<dbReference type="Proteomes" id="UP000319756">
    <property type="component" value="Chromosome"/>
</dbReference>
<evidence type="ECO:0000313" key="2">
    <source>
        <dbReference type="Proteomes" id="UP000319756"/>
    </source>
</evidence>
<proteinExistence type="predicted"/>
<sequence>MAKTPAEKRTSQDPAALILREEAWPFVRGKRSHGSDIPRMLIIRCKGLALSGHFSLHLSFYTSGETPCDRKNFFISANPVIHTIFERKHATMDNV</sequence>
<dbReference type="RefSeq" id="WP_142090389.1">
    <property type="nucleotide sequence ID" value="NZ_CP035485.1"/>
</dbReference>
<reference evidence="2" key="1">
    <citation type="submission" date="2019-01" db="EMBL/GenBank/DDBJ databases">
        <title>Genomic analysis of Salicibibacter sp. NKC3-5.</title>
        <authorList>
            <person name="Oh Y.J."/>
        </authorList>
    </citation>
    <scope>NUCLEOTIDE SEQUENCE [LARGE SCALE GENOMIC DNA]</scope>
    <source>
        <strain evidence="2">NKC3-5</strain>
    </source>
</reference>
<keyword evidence="2" id="KW-1185">Reference proteome</keyword>
<accession>A0A514LKS1</accession>
<dbReference type="KEGG" id="sale:EPH95_12300"/>
<organism evidence="1 2">
    <name type="scientific">Salicibibacter halophilus</name>
    <dbReference type="NCBI Taxonomy" id="2502791"/>
    <lineage>
        <taxon>Bacteria</taxon>
        <taxon>Bacillati</taxon>
        <taxon>Bacillota</taxon>
        <taxon>Bacilli</taxon>
        <taxon>Bacillales</taxon>
        <taxon>Bacillaceae</taxon>
        <taxon>Salicibibacter</taxon>
    </lineage>
</organism>
<name>A0A514LKS1_9BACI</name>
<evidence type="ECO:0000313" key="1">
    <source>
        <dbReference type="EMBL" id="QDI91861.1"/>
    </source>
</evidence>